<evidence type="ECO:0000313" key="2">
    <source>
        <dbReference type="Proteomes" id="UP000217083"/>
    </source>
</evidence>
<accession>A0A263BUI0</accession>
<dbReference type="Proteomes" id="UP000217083">
    <property type="component" value="Unassembled WGS sequence"/>
</dbReference>
<reference evidence="1 2" key="2">
    <citation type="submission" date="2017-09" db="EMBL/GenBank/DDBJ databases">
        <title>Bacillus patelloidae sp. nov., isolated from the intestinal tract of a marine limpet.</title>
        <authorList>
            <person name="Liu R."/>
            <person name="Dong C."/>
            <person name="Shao Z."/>
        </authorList>
    </citation>
    <scope>NUCLEOTIDE SEQUENCE [LARGE SCALE GENOMIC DNA]</scope>
    <source>
        <strain evidence="1 2">SA5d-4</strain>
    </source>
</reference>
<sequence length="59" mass="6541">MISLIDGMSEKVKAPRTLMTGYKLGRPCGEPFDLETRKKVVKEMLDVSKEKSGAIINLS</sequence>
<keyword evidence="2" id="KW-1185">Reference proteome</keyword>
<organism evidence="1 2">
    <name type="scientific">Lottiidibacillus patelloidae</name>
    <dbReference type="NCBI Taxonomy" id="2670334"/>
    <lineage>
        <taxon>Bacteria</taxon>
        <taxon>Bacillati</taxon>
        <taxon>Bacillota</taxon>
        <taxon>Bacilli</taxon>
        <taxon>Bacillales</taxon>
        <taxon>Bacillaceae</taxon>
        <taxon>Lottiidibacillus</taxon>
    </lineage>
</organism>
<comment type="caution">
    <text evidence="1">The sequence shown here is derived from an EMBL/GenBank/DDBJ whole genome shotgun (WGS) entry which is preliminary data.</text>
</comment>
<dbReference type="EMBL" id="NPIA01000003">
    <property type="protein sequence ID" value="OZM57370.1"/>
    <property type="molecule type" value="Genomic_DNA"/>
</dbReference>
<reference evidence="2" key="1">
    <citation type="submission" date="2017-08" db="EMBL/GenBank/DDBJ databases">
        <authorList>
            <person name="Huang Z."/>
        </authorList>
    </citation>
    <scope>NUCLEOTIDE SEQUENCE [LARGE SCALE GENOMIC DNA]</scope>
    <source>
        <strain evidence="2">SA5d-4</strain>
    </source>
</reference>
<gene>
    <name evidence="1" type="ORF">CIB95_07875</name>
</gene>
<name>A0A263BUI0_9BACI</name>
<proteinExistence type="predicted"/>
<protein>
    <submittedName>
        <fullName evidence="1">Uncharacterized protein</fullName>
    </submittedName>
</protein>
<evidence type="ECO:0000313" key="1">
    <source>
        <dbReference type="EMBL" id="OZM57370.1"/>
    </source>
</evidence>
<dbReference type="AlphaFoldDB" id="A0A263BUI0"/>
<dbReference type="RefSeq" id="WP_094923978.1">
    <property type="nucleotide sequence ID" value="NZ_NPIA01000003.1"/>
</dbReference>